<organism evidence="5 6">
    <name type="scientific">Sphingobium chlorophenolicum L-1</name>
    <dbReference type="NCBI Taxonomy" id="690566"/>
    <lineage>
        <taxon>Bacteria</taxon>
        <taxon>Pseudomonadati</taxon>
        <taxon>Pseudomonadota</taxon>
        <taxon>Alphaproteobacteria</taxon>
        <taxon>Sphingomonadales</taxon>
        <taxon>Sphingomonadaceae</taxon>
        <taxon>Sphingobium</taxon>
    </lineage>
</organism>
<name>F6F337_SPHCR</name>
<dbReference type="AlphaFoldDB" id="F6F337"/>
<evidence type="ECO:0000313" key="6">
    <source>
        <dbReference type="Proteomes" id="UP000007150"/>
    </source>
</evidence>
<proteinExistence type="predicted"/>
<dbReference type="InterPro" id="IPR016032">
    <property type="entry name" value="Sig_transdc_resp-reg_C-effctor"/>
</dbReference>
<gene>
    <name evidence="5" type="ORF">Sphch_3239</name>
</gene>
<protein>
    <submittedName>
        <fullName evidence="5">Transcriptional regulator, LuxR family</fullName>
    </submittedName>
</protein>
<dbReference type="CDD" id="cd06170">
    <property type="entry name" value="LuxR_C_like"/>
    <property type="match status" value="1"/>
</dbReference>
<keyword evidence="6" id="KW-1185">Reference proteome</keyword>
<dbReference type="KEGG" id="sch:Sphch_3239"/>
<dbReference type="RefSeq" id="WP_013849079.1">
    <property type="nucleotide sequence ID" value="NC_015594.1"/>
</dbReference>
<sequence length="269" mass="29810">MVPRDISKIRIRSVADIRSAAVYFREVMKAAANLRIAATENIATRAPMLDGEGALLATTVFGWSGAQDVWWDDRRFALKTPLAEACRIEGQPFWADASGAWNEQGKRILAHLDFSYFGKMVAHPASIVVPVHLPFSRIGMVALSCFDNLRADLSAELKRHYYLIHLLSHFFINDYAHLSRKDRWLPTWAALTPLEVSCLRWIGRGKTDDEVAAIMGRARPTIRFHLQNAAKKLGAVNRTQAVFLAAQLGFLSAPSGHPGFSSAEAGLTP</sequence>
<dbReference type="STRING" id="690566.Sphch_3239"/>
<dbReference type="SMART" id="SM00421">
    <property type="entry name" value="HTH_LUXR"/>
    <property type="match status" value="1"/>
</dbReference>
<dbReference type="Pfam" id="PF00196">
    <property type="entry name" value="GerE"/>
    <property type="match status" value="1"/>
</dbReference>
<dbReference type="Gene3D" id="1.10.10.10">
    <property type="entry name" value="Winged helix-like DNA-binding domain superfamily/Winged helix DNA-binding domain"/>
    <property type="match status" value="1"/>
</dbReference>
<dbReference type="PANTHER" id="PTHR44688">
    <property type="entry name" value="DNA-BINDING TRANSCRIPTIONAL ACTIVATOR DEVR_DOSR"/>
    <property type="match status" value="1"/>
</dbReference>
<dbReference type="InterPro" id="IPR000792">
    <property type="entry name" value="Tscrpt_reg_LuxR_C"/>
</dbReference>
<accession>F6F337</accession>
<evidence type="ECO:0000259" key="4">
    <source>
        <dbReference type="PROSITE" id="PS50043"/>
    </source>
</evidence>
<dbReference type="GO" id="GO:0003677">
    <property type="term" value="F:DNA binding"/>
    <property type="evidence" value="ECO:0007669"/>
    <property type="project" value="UniProtKB-KW"/>
</dbReference>
<evidence type="ECO:0000313" key="5">
    <source>
        <dbReference type="EMBL" id="AEG50849.1"/>
    </source>
</evidence>
<keyword evidence="2" id="KW-0238">DNA-binding</keyword>
<dbReference type="PROSITE" id="PS50043">
    <property type="entry name" value="HTH_LUXR_2"/>
    <property type="match status" value="1"/>
</dbReference>
<dbReference type="PRINTS" id="PR00038">
    <property type="entry name" value="HTHLUXR"/>
</dbReference>
<dbReference type="GO" id="GO:0006355">
    <property type="term" value="P:regulation of DNA-templated transcription"/>
    <property type="evidence" value="ECO:0007669"/>
    <property type="project" value="InterPro"/>
</dbReference>
<feature type="domain" description="HTH luxR-type" evidence="4">
    <location>
        <begin position="187"/>
        <end position="249"/>
    </location>
</feature>
<keyword evidence="1" id="KW-0805">Transcription regulation</keyword>
<dbReference type="SUPFAM" id="SSF46894">
    <property type="entry name" value="C-terminal effector domain of the bipartite response regulators"/>
    <property type="match status" value="1"/>
</dbReference>
<dbReference type="EMBL" id="CP002799">
    <property type="protein sequence ID" value="AEG50849.1"/>
    <property type="molecule type" value="Genomic_DNA"/>
</dbReference>
<reference evidence="5 6" key="1">
    <citation type="submission" date="2011-05" db="EMBL/GenBank/DDBJ databases">
        <title>Complete sequence of chromosome 2 of Sphingobium chlorophenolicum L-1.</title>
        <authorList>
            <consortium name="US DOE Joint Genome Institute"/>
            <person name="Lucas S."/>
            <person name="Han J."/>
            <person name="Lapidus A."/>
            <person name="Cheng J.-F."/>
            <person name="Goodwin L."/>
            <person name="Pitluck S."/>
            <person name="Peters L."/>
            <person name="Daligault H."/>
            <person name="Han C."/>
            <person name="Tapia R."/>
            <person name="Land M."/>
            <person name="Hauser L."/>
            <person name="Kyrpides N."/>
            <person name="Ivanova N."/>
            <person name="Pagani I."/>
            <person name="Turner P."/>
            <person name="Copley S."/>
            <person name="Woyke T."/>
        </authorList>
    </citation>
    <scope>NUCLEOTIDE SEQUENCE [LARGE SCALE GENOMIC DNA]</scope>
    <source>
        <strain evidence="5 6">L-1</strain>
    </source>
</reference>
<dbReference type="PANTHER" id="PTHR44688:SF16">
    <property type="entry name" value="DNA-BINDING TRANSCRIPTIONAL ACTIVATOR DEVR_DOSR"/>
    <property type="match status" value="1"/>
</dbReference>
<dbReference type="Proteomes" id="UP000007150">
    <property type="component" value="Chromosome 2"/>
</dbReference>
<evidence type="ECO:0000256" key="1">
    <source>
        <dbReference type="ARBA" id="ARBA00023015"/>
    </source>
</evidence>
<dbReference type="HOGENOM" id="CLU_095668_0_0_5"/>
<keyword evidence="3" id="KW-0804">Transcription</keyword>
<dbReference type="InterPro" id="IPR036388">
    <property type="entry name" value="WH-like_DNA-bd_sf"/>
</dbReference>
<evidence type="ECO:0000256" key="3">
    <source>
        <dbReference type="ARBA" id="ARBA00023163"/>
    </source>
</evidence>
<evidence type="ECO:0000256" key="2">
    <source>
        <dbReference type="ARBA" id="ARBA00023125"/>
    </source>
</evidence>